<dbReference type="InterPro" id="IPR013083">
    <property type="entry name" value="Znf_RING/FYVE/PHD"/>
</dbReference>
<dbReference type="Pfam" id="PF01485">
    <property type="entry name" value="IBR"/>
    <property type="match status" value="1"/>
</dbReference>
<evidence type="ECO:0000259" key="9">
    <source>
        <dbReference type="PROSITE" id="PS50089"/>
    </source>
</evidence>
<evidence type="ECO:0000259" key="10">
    <source>
        <dbReference type="PROSITE" id="PS51873"/>
    </source>
</evidence>
<dbReference type="Gene3D" id="3.30.40.10">
    <property type="entry name" value="Zinc/RING finger domain, C3HC4 (zinc finger)"/>
    <property type="match status" value="1"/>
</dbReference>
<keyword evidence="4" id="KW-0677">Repeat</keyword>
<dbReference type="InterPro" id="IPR044066">
    <property type="entry name" value="TRIAD_supradom"/>
</dbReference>
<dbReference type="InterPro" id="IPR051628">
    <property type="entry name" value="LUBAC_E3_Ligases"/>
</dbReference>
<accession>A0A8X6PQ79</accession>
<feature type="domain" description="RING-type" evidence="9">
    <location>
        <begin position="50"/>
        <end position="89"/>
    </location>
</feature>
<dbReference type="GO" id="GO:0008270">
    <property type="term" value="F:zinc ion binding"/>
    <property type="evidence" value="ECO:0007669"/>
    <property type="project" value="UniProtKB-KW"/>
</dbReference>
<gene>
    <name evidence="11" type="primary">ari-2</name>
    <name evidence="11" type="ORF">NPIL_459211</name>
</gene>
<feature type="domain" description="RING-type" evidence="10">
    <location>
        <begin position="46"/>
        <end position="260"/>
    </location>
</feature>
<dbReference type="GO" id="GO:0043161">
    <property type="term" value="P:proteasome-mediated ubiquitin-dependent protein catabolic process"/>
    <property type="evidence" value="ECO:0007669"/>
    <property type="project" value="TreeGrafter"/>
</dbReference>
<evidence type="ECO:0000256" key="7">
    <source>
        <dbReference type="ARBA" id="ARBA00022833"/>
    </source>
</evidence>
<dbReference type="PANTHER" id="PTHR22770:SF13">
    <property type="entry name" value="RING-TYPE DOMAIN-CONTAINING PROTEIN"/>
    <property type="match status" value="1"/>
</dbReference>
<evidence type="ECO:0000256" key="2">
    <source>
        <dbReference type="ARBA" id="ARBA00022679"/>
    </source>
</evidence>
<keyword evidence="6" id="KW-0833">Ubl conjugation pathway</keyword>
<dbReference type="Pfam" id="PF22191">
    <property type="entry name" value="IBR_1"/>
    <property type="match status" value="1"/>
</dbReference>
<dbReference type="PROSITE" id="PS51873">
    <property type="entry name" value="TRIAD"/>
    <property type="match status" value="1"/>
</dbReference>
<keyword evidence="12" id="KW-1185">Reference proteome</keyword>
<protein>
    <submittedName>
        <fullName evidence="11">Potential E3 ubiquitin-protein ligase ariadne-2</fullName>
    </submittedName>
</protein>
<dbReference type="GO" id="GO:0004842">
    <property type="term" value="F:ubiquitin-protein transferase activity"/>
    <property type="evidence" value="ECO:0007669"/>
    <property type="project" value="TreeGrafter"/>
</dbReference>
<evidence type="ECO:0000256" key="4">
    <source>
        <dbReference type="ARBA" id="ARBA00022737"/>
    </source>
</evidence>
<dbReference type="PROSITE" id="PS50089">
    <property type="entry name" value="ZF_RING_2"/>
    <property type="match status" value="1"/>
</dbReference>
<dbReference type="Gene3D" id="1.20.120.1750">
    <property type="match status" value="1"/>
</dbReference>
<dbReference type="AlphaFoldDB" id="A0A8X6PQ79"/>
<evidence type="ECO:0000256" key="8">
    <source>
        <dbReference type="PROSITE-ProRule" id="PRU00175"/>
    </source>
</evidence>
<evidence type="ECO:0000313" key="11">
    <source>
        <dbReference type="EMBL" id="GFT82837.1"/>
    </source>
</evidence>
<evidence type="ECO:0000256" key="3">
    <source>
        <dbReference type="ARBA" id="ARBA00022723"/>
    </source>
</evidence>
<dbReference type="SUPFAM" id="SSF57850">
    <property type="entry name" value="RING/U-box"/>
    <property type="match status" value="3"/>
</dbReference>
<keyword evidence="5 8" id="KW-0863">Zinc-finger</keyword>
<dbReference type="GO" id="GO:0097039">
    <property type="term" value="P:protein linear polyubiquitination"/>
    <property type="evidence" value="ECO:0007669"/>
    <property type="project" value="TreeGrafter"/>
</dbReference>
<keyword evidence="2" id="KW-0808">Transferase</keyword>
<keyword evidence="7" id="KW-0862">Zinc</keyword>
<dbReference type="GO" id="GO:0043130">
    <property type="term" value="F:ubiquitin binding"/>
    <property type="evidence" value="ECO:0007669"/>
    <property type="project" value="TreeGrafter"/>
</dbReference>
<evidence type="ECO:0000256" key="5">
    <source>
        <dbReference type="ARBA" id="ARBA00022771"/>
    </source>
</evidence>
<dbReference type="SMART" id="SM00647">
    <property type="entry name" value="IBR"/>
    <property type="match status" value="2"/>
</dbReference>
<reference evidence="11" key="1">
    <citation type="submission" date="2020-08" db="EMBL/GenBank/DDBJ databases">
        <title>Multicomponent nature underlies the extraordinary mechanical properties of spider dragline silk.</title>
        <authorList>
            <person name="Kono N."/>
            <person name="Nakamura H."/>
            <person name="Mori M."/>
            <person name="Yoshida Y."/>
            <person name="Ohtoshi R."/>
            <person name="Malay A.D."/>
            <person name="Moran D.A.P."/>
            <person name="Tomita M."/>
            <person name="Numata K."/>
            <person name="Arakawa K."/>
        </authorList>
    </citation>
    <scope>NUCLEOTIDE SEQUENCE</scope>
</reference>
<dbReference type="CDD" id="cd20335">
    <property type="entry name" value="BRcat_RBR"/>
    <property type="match status" value="1"/>
</dbReference>
<comment type="pathway">
    <text evidence="1">Protein modification; protein ubiquitination.</text>
</comment>
<dbReference type="EMBL" id="BMAW01119056">
    <property type="protein sequence ID" value="GFT82837.1"/>
    <property type="molecule type" value="Genomic_DNA"/>
</dbReference>
<dbReference type="InterPro" id="IPR001841">
    <property type="entry name" value="Znf_RING"/>
</dbReference>
<dbReference type="PANTHER" id="PTHR22770">
    <property type="entry name" value="UBIQUITIN CONJUGATING ENZYME 7 INTERACTING PROTEIN-RELATED"/>
    <property type="match status" value="1"/>
</dbReference>
<evidence type="ECO:0000313" key="12">
    <source>
        <dbReference type="Proteomes" id="UP000887013"/>
    </source>
</evidence>
<sequence length="260" mass="29794">MLNLDPETGSLTIKGSESNIEQVEKHLENICKELFEKNLEVKSNEDKEICAICFDSLTYDFYRLESCGHAFCKACVLLQIESKTIPLTCVKQGCGKKFFALDIKKLLSFGSETVRKSFYATALHYHINHNPGEVMYCPSPDCHRIYRISSIGGEFLCLGCKNVICTRCQSLYHYGLSCEFFLNVEKDEDYSLKSWMKEDVALRKQCPYCQVVIEKESGCNHMECANCKKHLCWLCLKIFPTSMEVYDHLPFCPKNQSSSN</sequence>
<evidence type="ECO:0000256" key="6">
    <source>
        <dbReference type="ARBA" id="ARBA00022786"/>
    </source>
</evidence>
<proteinExistence type="predicted"/>
<comment type="caution">
    <text evidence="11">The sequence shown here is derived from an EMBL/GenBank/DDBJ whole genome shotgun (WGS) entry which is preliminary data.</text>
</comment>
<dbReference type="InterPro" id="IPR017907">
    <property type="entry name" value="Znf_RING_CS"/>
</dbReference>
<dbReference type="InterPro" id="IPR002867">
    <property type="entry name" value="IBR_dom"/>
</dbReference>
<dbReference type="OrthoDB" id="6431537at2759"/>
<keyword evidence="3" id="KW-0479">Metal-binding</keyword>
<dbReference type="PROSITE" id="PS00518">
    <property type="entry name" value="ZF_RING_1"/>
    <property type="match status" value="1"/>
</dbReference>
<name>A0A8X6PQ79_NEPPI</name>
<evidence type="ECO:0000256" key="1">
    <source>
        <dbReference type="ARBA" id="ARBA00004906"/>
    </source>
</evidence>
<organism evidence="11 12">
    <name type="scientific">Nephila pilipes</name>
    <name type="common">Giant wood spider</name>
    <name type="synonym">Nephila maculata</name>
    <dbReference type="NCBI Taxonomy" id="299642"/>
    <lineage>
        <taxon>Eukaryota</taxon>
        <taxon>Metazoa</taxon>
        <taxon>Ecdysozoa</taxon>
        <taxon>Arthropoda</taxon>
        <taxon>Chelicerata</taxon>
        <taxon>Arachnida</taxon>
        <taxon>Araneae</taxon>
        <taxon>Araneomorphae</taxon>
        <taxon>Entelegynae</taxon>
        <taxon>Araneoidea</taxon>
        <taxon>Nephilidae</taxon>
        <taxon>Nephila</taxon>
    </lineage>
</organism>
<dbReference type="GO" id="GO:0000151">
    <property type="term" value="C:ubiquitin ligase complex"/>
    <property type="evidence" value="ECO:0007669"/>
    <property type="project" value="TreeGrafter"/>
</dbReference>
<dbReference type="Proteomes" id="UP000887013">
    <property type="component" value="Unassembled WGS sequence"/>
</dbReference>